<feature type="transmembrane region" description="Helical" evidence="1">
    <location>
        <begin position="12"/>
        <end position="35"/>
    </location>
</feature>
<dbReference type="RefSeq" id="WP_066742871.1">
    <property type="nucleotide sequence ID" value="NZ_CP016757.1"/>
</dbReference>
<dbReference type="GeneID" id="83056791"/>
<evidence type="ECO:0000313" key="2">
    <source>
        <dbReference type="EMBL" id="ANZ44122.1"/>
    </source>
</evidence>
<accession>A0A1B2I2D6</accession>
<dbReference type="AlphaFoldDB" id="A0A1B2I2D6"/>
<dbReference type="KEGG" id="cpor:BED41_02850"/>
<evidence type="ECO:0000256" key="1">
    <source>
        <dbReference type="SAM" id="Phobius"/>
    </source>
</evidence>
<dbReference type="EMBL" id="CP016757">
    <property type="protein sequence ID" value="ANZ44122.1"/>
    <property type="molecule type" value="Genomic_DNA"/>
</dbReference>
<reference evidence="2" key="1">
    <citation type="submission" date="2016-08" db="EMBL/GenBank/DDBJ databases">
        <title>Complete genome of Cloacibacillus porcorum.</title>
        <authorList>
            <person name="Looft T."/>
            <person name="Bayles D.O."/>
            <person name="Alt D.P."/>
        </authorList>
    </citation>
    <scope>NUCLEOTIDE SEQUENCE [LARGE SCALE GENOMIC DNA]</scope>
    <source>
        <strain evidence="2">CL-84</strain>
    </source>
</reference>
<dbReference type="STRING" id="1197717.BED41_02850"/>
<sequence>MTAITIHHGQKCFNSAGMKTLAALLLPAALLFAFIMEPRLLYASFALAAVFTYGALLNIVIFNRGDEMHLMLNIVLEKIYKIM</sequence>
<keyword evidence="1" id="KW-0472">Membrane</keyword>
<keyword evidence="3" id="KW-1185">Reference proteome</keyword>
<dbReference type="OrthoDB" id="9958108at2"/>
<proteinExistence type="predicted"/>
<gene>
    <name evidence="2" type="ORF">BED41_02850</name>
</gene>
<keyword evidence="1" id="KW-0812">Transmembrane</keyword>
<evidence type="ECO:0000313" key="3">
    <source>
        <dbReference type="Proteomes" id="UP000093044"/>
    </source>
</evidence>
<keyword evidence="1" id="KW-1133">Transmembrane helix</keyword>
<name>A0A1B2I2D6_9BACT</name>
<protein>
    <submittedName>
        <fullName evidence="2">Uncharacterized protein</fullName>
    </submittedName>
</protein>
<organism evidence="2 3">
    <name type="scientific">Cloacibacillus porcorum</name>
    <dbReference type="NCBI Taxonomy" id="1197717"/>
    <lineage>
        <taxon>Bacteria</taxon>
        <taxon>Thermotogati</taxon>
        <taxon>Synergistota</taxon>
        <taxon>Synergistia</taxon>
        <taxon>Synergistales</taxon>
        <taxon>Synergistaceae</taxon>
        <taxon>Cloacibacillus</taxon>
    </lineage>
</organism>
<feature type="transmembrane region" description="Helical" evidence="1">
    <location>
        <begin position="41"/>
        <end position="62"/>
    </location>
</feature>
<dbReference type="Proteomes" id="UP000093044">
    <property type="component" value="Chromosome"/>
</dbReference>